<reference evidence="3 4" key="1">
    <citation type="submission" date="2021-01" db="EMBL/GenBank/DDBJ databases">
        <title>Piscinibacter sp. Jin2 Genome sequencing and assembly.</title>
        <authorList>
            <person name="Kim I."/>
        </authorList>
    </citation>
    <scope>NUCLEOTIDE SEQUENCE [LARGE SCALE GENOMIC DNA]</scope>
    <source>
        <strain evidence="3 4">Jin2</strain>
    </source>
</reference>
<evidence type="ECO:0000313" key="4">
    <source>
        <dbReference type="Proteomes" id="UP000643207"/>
    </source>
</evidence>
<protein>
    <recommendedName>
        <fullName evidence="2">Winged helix-turn-helix domain-containing protein</fullName>
    </recommendedName>
</protein>
<evidence type="ECO:0000259" key="2">
    <source>
        <dbReference type="Pfam" id="PF14090"/>
    </source>
</evidence>
<name>A0A9X0XDC9_9BURK</name>
<accession>A0A9X0XDC9</accession>
<dbReference type="Pfam" id="PF14090">
    <property type="entry name" value="HTH_39"/>
    <property type="match status" value="1"/>
</dbReference>
<comment type="caution">
    <text evidence="3">The sequence shown here is derived from an EMBL/GenBank/DDBJ whole genome shotgun (WGS) entry which is preliminary data.</text>
</comment>
<gene>
    <name evidence="3" type="ORF">JI742_09925</name>
</gene>
<feature type="domain" description="Winged helix-turn-helix" evidence="2">
    <location>
        <begin position="6"/>
        <end position="60"/>
    </location>
</feature>
<proteinExistence type="predicted"/>
<feature type="compositionally biased region" description="Low complexity" evidence="1">
    <location>
        <begin position="78"/>
        <end position="96"/>
    </location>
</feature>
<evidence type="ECO:0000313" key="3">
    <source>
        <dbReference type="EMBL" id="MBL0720207.1"/>
    </source>
</evidence>
<dbReference type="InterPro" id="IPR055245">
    <property type="entry name" value="HTH_proteobacteria"/>
</dbReference>
<dbReference type="AlphaFoldDB" id="A0A9X0XDC9"/>
<keyword evidence="4" id="KW-1185">Reference proteome</keyword>
<sequence>MLLVQLSRGWMTALDALQAVGLMTLPQRVHDFREAGILVEDQWHRPDGRGPTTVKQYRLAMPLDDALRLWDERATTVADAEPAAPSGPAAASGGVA</sequence>
<organism evidence="3 4">
    <name type="scientific">Aquariibacter lacus</name>
    <dbReference type="NCBI Taxonomy" id="2801332"/>
    <lineage>
        <taxon>Bacteria</taxon>
        <taxon>Pseudomonadati</taxon>
        <taxon>Pseudomonadota</taxon>
        <taxon>Betaproteobacteria</taxon>
        <taxon>Burkholderiales</taxon>
        <taxon>Sphaerotilaceae</taxon>
        <taxon>Aquariibacter</taxon>
    </lineage>
</organism>
<evidence type="ECO:0000256" key="1">
    <source>
        <dbReference type="SAM" id="MobiDB-lite"/>
    </source>
</evidence>
<dbReference type="Proteomes" id="UP000643207">
    <property type="component" value="Unassembled WGS sequence"/>
</dbReference>
<feature type="region of interest" description="Disordered" evidence="1">
    <location>
        <begin position="77"/>
        <end position="96"/>
    </location>
</feature>
<dbReference type="EMBL" id="JAERRA010000001">
    <property type="protein sequence ID" value="MBL0720207.1"/>
    <property type="molecule type" value="Genomic_DNA"/>
</dbReference>